<comment type="catalytic activity">
    <reaction evidence="1">
        <text>ATP + protein L-histidine = ADP + protein N-phospho-L-histidine.</text>
        <dbReference type="EC" id="2.7.13.3"/>
    </reaction>
</comment>
<protein>
    <recommendedName>
        <fullName evidence="3">histidine kinase</fullName>
        <ecNumber evidence="3">2.7.13.3</ecNumber>
    </recommendedName>
</protein>
<dbReference type="GO" id="GO:0005886">
    <property type="term" value="C:plasma membrane"/>
    <property type="evidence" value="ECO:0007669"/>
    <property type="project" value="UniProtKB-SubCell"/>
</dbReference>
<keyword evidence="6" id="KW-0902">Two-component regulatory system</keyword>
<evidence type="ECO:0000313" key="9">
    <source>
        <dbReference type="EMBL" id="EJF46225.1"/>
    </source>
</evidence>
<evidence type="ECO:0000256" key="4">
    <source>
        <dbReference type="ARBA" id="ARBA00022679"/>
    </source>
</evidence>
<dbReference type="CDD" id="cd00082">
    <property type="entry name" value="HisKA"/>
    <property type="match status" value="1"/>
</dbReference>
<organism evidence="9 10">
    <name type="scientific">Actinomyces massiliensis F0489</name>
    <dbReference type="NCBI Taxonomy" id="1125718"/>
    <lineage>
        <taxon>Bacteria</taxon>
        <taxon>Bacillati</taxon>
        <taxon>Actinomycetota</taxon>
        <taxon>Actinomycetes</taxon>
        <taxon>Actinomycetales</taxon>
        <taxon>Actinomycetaceae</taxon>
        <taxon>Actinomyces</taxon>
    </lineage>
</organism>
<dbReference type="SMART" id="SM00388">
    <property type="entry name" value="HisKA"/>
    <property type="match status" value="1"/>
</dbReference>
<dbReference type="InterPro" id="IPR003594">
    <property type="entry name" value="HATPase_dom"/>
</dbReference>
<proteinExistence type="predicted"/>
<dbReference type="Gene3D" id="3.30.565.10">
    <property type="entry name" value="Histidine kinase-like ATPase, C-terminal domain"/>
    <property type="match status" value="1"/>
</dbReference>
<sequence>MVLITLVAVAVALVATVRWILVRRQLRAVTDQLRRRREAGVHAPVHLQLVDGALEALVVQINAVIAQIEQAGTSLERHERRYRELVADLSHDLRTPLTAVRGYQQLLAASGLDPTRRAHLAAAARHADRLASLVDEIFEYARLSDDGAGPDQDPDRVRVTRVDLVEEVGQCLAGLAGPLEAAGIEVEARAPDTLVVQTEPEALRRIISNLARNAVQHGRGRLRVELDRVADGDDSAAGDARCGTAGRVRLRMRNGLRRPEALDASRVLERRWSSDPAGTGLGLSIVELLAGRLGGTVGTGLVGEDFEVLLELPSVLAQPSPRTGS</sequence>
<evidence type="ECO:0000256" key="5">
    <source>
        <dbReference type="ARBA" id="ARBA00022777"/>
    </source>
</evidence>
<dbReference type="SUPFAM" id="SSF55874">
    <property type="entry name" value="ATPase domain of HSP90 chaperone/DNA topoisomerase II/histidine kinase"/>
    <property type="match status" value="1"/>
</dbReference>
<dbReference type="SMART" id="SM00387">
    <property type="entry name" value="HATPase_c"/>
    <property type="match status" value="1"/>
</dbReference>
<dbReference type="eggNOG" id="COG0642">
    <property type="taxonomic scope" value="Bacteria"/>
</dbReference>
<dbReference type="AlphaFoldDB" id="J1HJY7"/>
<keyword evidence="7" id="KW-0175">Coiled coil</keyword>
<dbReference type="PANTHER" id="PTHR43711:SF1">
    <property type="entry name" value="HISTIDINE KINASE 1"/>
    <property type="match status" value="1"/>
</dbReference>
<dbReference type="PANTHER" id="PTHR43711">
    <property type="entry name" value="TWO-COMPONENT HISTIDINE KINASE"/>
    <property type="match status" value="1"/>
</dbReference>
<evidence type="ECO:0000256" key="1">
    <source>
        <dbReference type="ARBA" id="ARBA00000085"/>
    </source>
</evidence>
<dbReference type="Pfam" id="PF02518">
    <property type="entry name" value="HATPase_c"/>
    <property type="match status" value="1"/>
</dbReference>
<evidence type="ECO:0000256" key="2">
    <source>
        <dbReference type="ARBA" id="ARBA00004236"/>
    </source>
</evidence>
<evidence type="ECO:0000256" key="7">
    <source>
        <dbReference type="SAM" id="Coils"/>
    </source>
</evidence>
<evidence type="ECO:0000256" key="3">
    <source>
        <dbReference type="ARBA" id="ARBA00012438"/>
    </source>
</evidence>
<dbReference type="EMBL" id="AKFT01000070">
    <property type="protein sequence ID" value="EJF46225.1"/>
    <property type="molecule type" value="Genomic_DNA"/>
</dbReference>
<dbReference type="InterPro" id="IPR050736">
    <property type="entry name" value="Sensor_HK_Regulatory"/>
</dbReference>
<dbReference type="Proteomes" id="UP000002941">
    <property type="component" value="Unassembled WGS sequence"/>
</dbReference>
<gene>
    <name evidence="9" type="ORF">HMPREF1318_2792</name>
</gene>
<dbReference type="InterPro" id="IPR003661">
    <property type="entry name" value="HisK_dim/P_dom"/>
</dbReference>
<keyword evidence="5 9" id="KW-0418">Kinase</keyword>
<comment type="subcellular location">
    <subcellularLocation>
        <location evidence="2">Cell membrane</location>
    </subcellularLocation>
</comment>
<comment type="caution">
    <text evidence="9">The sequence shown here is derived from an EMBL/GenBank/DDBJ whole genome shotgun (WGS) entry which is preliminary data.</text>
</comment>
<dbReference type="InterPro" id="IPR005467">
    <property type="entry name" value="His_kinase_dom"/>
</dbReference>
<keyword evidence="10" id="KW-1185">Reference proteome</keyword>
<dbReference type="OrthoDB" id="9806130at2"/>
<dbReference type="InterPro" id="IPR036097">
    <property type="entry name" value="HisK_dim/P_sf"/>
</dbReference>
<dbReference type="EC" id="2.7.13.3" evidence="3"/>
<dbReference type="Pfam" id="PF00512">
    <property type="entry name" value="HisKA"/>
    <property type="match status" value="1"/>
</dbReference>
<dbReference type="PATRIC" id="fig|1125718.3.peg.1056"/>
<keyword evidence="4" id="KW-0808">Transferase</keyword>
<evidence type="ECO:0000259" key="8">
    <source>
        <dbReference type="PROSITE" id="PS50109"/>
    </source>
</evidence>
<name>J1HJY7_9ACTO</name>
<dbReference type="SUPFAM" id="SSF47384">
    <property type="entry name" value="Homodimeric domain of signal transducing histidine kinase"/>
    <property type="match status" value="1"/>
</dbReference>
<evidence type="ECO:0000256" key="6">
    <source>
        <dbReference type="ARBA" id="ARBA00023012"/>
    </source>
</evidence>
<dbReference type="RefSeq" id="WP_008730901.1">
    <property type="nucleotide sequence ID" value="NZ_AKFT01000070.1"/>
</dbReference>
<feature type="coiled-coil region" evidence="7">
    <location>
        <begin position="61"/>
        <end position="88"/>
    </location>
</feature>
<feature type="domain" description="Histidine kinase" evidence="8">
    <location>
        <begin position="88"/>
        <end position="316"/>
    </location>
</feature>
<dbReference type="GO" id="GO:0000155">
    <property type="term" value="F:phosphorelay sensor kinase activity"/>
    <property type="evidence" value="ECO:0007669"/>
    <property type="project" value="InterPro"/>
</dbReference>
<dbReference type="PROSITE" id="PS50109">
    <property type="entry name" value="HIS_KIN"/>
    <property type="match status" value="1"/>
</dbReference>
<evidence type="ECO:0000313" key="10">
    <source>
        <dbReference type="Proteomes" id="UP000002941"/>
    </source>
</evidence>
<dbReference type="InterPro" id="IPR036890">
    <property type="entry name" value="HATPase_C_sf"/>
</dbReference>
<reference evidence="9 10" key="1">
    <citation type="submission" date="2012-05" db="EMBL/GenBank/DDBJ databases">
        <authorList>
            <person name="Harkins D.M."/>
            <person name="Madupu R."/>
            <person name="Durkin A.S."/>
            <person name="Torralba M."/>
            <person name="Methe B."/>
            <person name="Sutton G.G."/>
            <person name="Nelson K.E."/>
        </authorList>
    </citation>
    <scope>NUCLEOTIDE SEQUENCE [LARGE SCALE GENOMIC DNA]</scope>
    <source>
        <strain evidence="9 10">F0489</strain>
    </source>
</reference>
<accession>J1HJY7</accession>
<dbReference type="Gene3D" id="1.10.287.130">
    <property type="match status" value="1"/>
</dbReference>